<keyword evidence="2" id="KW-0472">Membrane</keyword>
<proteinExistence type="predicted"/>
<reference evidence="3 4" key="1">
    <citation type="submission" date="2024-04" db="EMBL/GenBank/DDBJ databases">
        <authorList>
            <person name="Fracassetti M."/>
        </authorList>
    </citation>
    <scope>NUCLEOTIDE SEQUENCE [LARGE SCALE GENOMIC DNA]</scope>
</reference>
<protein>
    <submittedName>
        <fullName evidence="3">Uncharacterized protein</fullName>
    </submittedName>
</protein>
<keyword evidence="2" id="KW-1133">Transmembrane helix</keyword>
<organism evidence="3 4">
    <name type="scientific">Linum trigynum</name>
    <dbReference type="NCBI Taxonomy" id="586398"/>
    <lineage>
        <taxon>Eukaryota</taxon>
        <taxon>Viridiplantae</taxon>
        <taxon>Streptophyta</taxon>
        <taxon>Embryophyta</taxon>
        <taxon>Tracheophyta</taxon>
        <taxon>Spermatophyta</taxon>
        <taxon>Magnoliopsida</taxon>
        <taxon>eudicotyledons</taxon>
        <taxon>Gunneridae</taxon>
        <taxon>Pentapetalae</taxon>
        <taxon>rosids</taxon>
        <taxon>fabids</taxon>
        <taxon>Malpighiales</taxon>
        <taxon>Linaceae</taxon>
        <taxon>Linum</taxon>
    </lineage>
</organism>
<feature type="region of interest" description="Disordered" evidence="1">
    <location>
        <begin position="1"/>
        <end position="27"/>
    </location>
</feature>
<evidence type="ECO:0000313" key="4">
    <source>
        <dbReference type="Proteomes" id="UP001497516"/>
    </source>
</evidence>
<accession>A0AAV2G8X4</accession>
<dbReference type="EMBL" id="OZ034821">
    <property type="protein sequence ID" value="CAL1406210.1"/>
    <property type="molecule type" value="Genomic_DNA"/>
</dbReference>
<gene>
    <name evidence="3" type="ORF">LTRI10_LOCUS45950</name>
</gene>
<keyword evidence="2" id="KW-0812">Transmembrane</keyword>
<dbReference type="AlphaFoldDB" id="A0AAV2G8X4"/>
<feature type="compositionally biased region" description="Basic residues" evidence="1">
    <location>
        <begin position="1"/>
        <end position="11"/>
    </location>
</feature>
<evidence type="ECO:0000256" key="2">
    <source>
        <dbReference type="SAM" id="Phobius"/>
    </source>
</evidence>
<evidence type="ECO:0000313" key="3">
    <source>
        <dbReference type="EMBL" id="CAL1406210.1"/>
    </source>
</evidence>
<name>A0AAV2G8X4_9ROSI</name>
<feature type="transmembrane region" description="Helical" evidence="2">
    <location>
        <begin position="35"/>
        <end position="55"/>
    </location>
</feature>
<feature type="transmembrane region" description="Helical" evidence="2">
    <location>
        <begin position="67"/>
        <end position="88"/>
    </location>
</feature>
<sequence length="90" mass="10030">MEQAGGRKRDKSTKDDHLPVATKAKKRLKKRGESIGSVHPYASVVANWVLLLLLLPPLVLLQLSPPLVVLLKLSLLLVLLRLLQLLLLRL</sequence>
<keyword evidence="4" id="KW-1185">Reference proteome</keyword>
<dbReference type="Proteomes" id="UP001497516">
    <property type="component" value="Chromosome 8"/>
</dbReference>
<evidence type="ECO:0000256" key="1">
    <source>
        <dbReference type="SAM" id="MobiDB-lite"/>
    </source>
</evidence>